<protein>
    <submittedName>
        <fullName evidence="1">Uncharacterized protein</fullName>
    </submittedName>
</protein>
<keyword evidence="2" id="KW-1185">Reference proteome</keyword>
<dbReference type="AlphaFoldDB" id="E9GWE2"/>
<dbReference type="HOGENOM" id="CLU_1950956_0_0_1"/>
<sequence>MILKSGFTFHRRRTSFEFKFTPLPATLSPADSAKTLAQVYPVETQVLANIAVLADPVASLLKHPRIKQPGAAMSNQNSGRRRWKMNTRILRGTSFLSQFQIYPELSYVPPHLLSNNSKETSSVKNKQLS</sequence>
<evidence type="ECO:0000313" key="2">
    <source>
        <dbReference type="Proteomes" id="UP000000305"/>
    </source>
</evidence>
<dbReference type="EMBL" id="GL732570">
    <property type="protein sequence ID" value="EFX76203.1"/>
    <property type="molecule type" value="Genomic_DNA"/>
</dbReference>
<gene>
    <name evidence="1" type="ORF">DAPPUDRAFT_249313</name>
</gene>
<accession>E9GWE2</accession>
<proteinExistence type="predicted"/>
<organism evidence="1 2">
    <name type="scientific">Daphnia pulex</name>
    <name type="common">Water flea</name>
    <dbReference type="NCBI Taxonomy" id="6669"/>
    <lineage>
        <taxon>Eukaryota</taxon>
        <taxon>Metazoa</taxon>
        <taxon>Ecdysozoa</taxon>
        <taxon>Arthropoda</taxon>
        <taxon>Crustacea</taxon>
        <taxon>Branchiopoda</taxon>
        <taxon>Diplostraca</taxon>
        <taxon>Cladocera</taxon>
        <taxon>Anomopoda</taxon>
        <taxon>Daphniidae</taxon>
        <taxon>Daphnia</taxon>
    </lineage>
</organism>
<dbReference type="Proteomes" id="UP000000305">
    <property type="component" value="Unassembled WGS sequence"/>
</dbReference>
<name>E9GWE2_DAPPU</name>
<dbReference type="InParanoid" id="E9GWE2"/>
<evidence type="ECO:0000313" key="1">
    <source>
        <dbReference type="EMBL" id="EFX76203.1"/>
    </source>
</evidence>
<dbReference type="KEGG" id="dpx:DAPPUDRAFT_249313"/>
<reference evidence="1 2" key="1">
    <citation type="journal article" date="2011" name="Science">
        <title>The ecoresponsive genome of Daphnia pulex.</title>
        <authorList>
            <person name="Colbourne J.K."/>
            <person name="Pfrender M.E."/>
            <person name="Gilbert D."/>
            <person name="Thomas W.K."/>
            <person name="Tucker A."/>
            <person name="Oakley T.H."/>
            <person name="Tokishita S."/>
            <person name="Aerts A."/>
            <person name="Arnold G.J."/>
            <person name="Basu M.K."/>
            <person name="Bauer D.J."/>
            <person name="Caceres C.E."/>
            <person name="Carmel L."/>
            <person name="Casola C."/>
            <person name="Choi J.H."/>
            <person name="Detter J.C."/>
            <person name="Dong Q."/>
            <person name="Dusheyko S."/>
            <person name="Eads B.D."/>
            <person name="Frohlich T."/>
            <person name="Geiler-Samerotte K.A."/>
            <person name="Gerlach D."/>
            <person name="Hatcher P."/>
            <person name="Jogdeo S."/>
            <person name="Krijgsveld J."/>
            <person name="Kriventseva E.V."/>
            <person name="Kultz D."/>
            <person name="Laforsch C."/>
            <person name="Lindquist E."/>
            <person name="Lopez J."/>
            <person name="Manak J.R."/>
            <person name="Muller J."/>
            <person name="Pangilinan J."/>
            <person name="Patwardhan R.P."/>
            <person name="Pitluck S."/>
            <person name="Pritham E.J."/>
            <person name="Rechtsteiner A."/>
            <person name="Rho M."/>
            <person name="Rogozin I.B."/>
            <person name="Sakarya O."/>
            <person name="Salamov A."/>
            <person name="Schaack S."/>
            <person name="Shapiro H."/>
            <person name="Shiga Y."/>
            <person name="Skalitzky C."/>
            <person name="Smith Z."/>
            <person name="Souvorov A."/>
            <person name="Sung W."/>
            <person name="Tang Z."/>
            <person name="Tsuchiya D."/>
            <person name="Tu H."/>
            <person name="Vos H."/>
            <person name="Wang M."/>
            <person name="Wolf Y.I."/>
            <person name="Yamagata H."/>
            <person name="Yamada T."/>
            <person name="Ye Y."/>
            <person name="Shaw J.R."/>
            <person name="Andrews J."/>
            <person name="Crease T.J."/>
            <person name="Tang H."/>
            <person name="Lucas S.M."/>
            <person name="Robertson H.M."/>
            <person name="Bork P."/>
            <person name="Koonin E.V."/>
            <person name="Zdobnov E.M."/>
            <person name="Grigoriev I.V."/>
            <person name="Lynch M."/>
            <person name="Boore J.L."/>
        </authorList>
    </citation>
    <scope>NUCLEOTIDE SEQUENCE [LARGE SCALE GENOMIC DNA]</scope>
</reference>